<dbReference type="InterPro" id="IPR050125">
    <property type="entry name" value="GPCR_opsins"/>
</dbReference>
<keyword evidence="6" id="KW-0675">Receptor</keyword>
<evidence type="ECO:0000256" key="2">
    <source>
        <dbReference type="ARBA" id="ARBA00022692"/>
    </source>
</evidence>
<keyword evidence="2 8" id="KW-0812">Transmembrane</keyword>
<dbReference type="Pfam" id="PF00001">
    <property type="entry name" value="7tm_1"/>
    <property type="match status" value="1"/>
</dbReference>
<keyword evidence="3 8" id="KW-1133">Transmembrane helix</keyword>
<evidence type="ECO:0000256" key="4">
    <source>
        <dbReference type="ARBA" id="ARBA00023040"/>
    </source>
</evidence>
<sequence>MTASDTANIFLSTIILASVVLNTTACYIILFKVKKRKLTHLFIISISVANLIESIIGLTPQLVISNEFVLVKTPLCVINSFVIMGLAITSITHISVLSLVRIVVIKYPIFYYKTCKKMWCKVFLISICYIYGFGWATIPLIGWSKYVLDLDKMRCSLDWKLTQADSLSFILTLLVFCNILPGIVISLTTYIGTKTISKKKSNEVCSTEKEKPVDILEKYYLRVFTLSAVMFFVIWTPYAVVGILTLSKFVIPTHFVTVAALFAKLSTISNVLINCFINKSFRNQLFSLGIIQAFKNKSKRVSPVFPEK</sequence>
<dbReference type="CDD" id="cd14969">
    <property type="entry name" value="7tmA_Opsins_type2_animals"/>
    <property type="match status" value="1"/>
</dbReference>
<evidence type="ECO:0000313" key="10">
    <source>
        <dbReference type="Proteomes" id="UP001652625"/>
    </source>
</evidence>
<evidence type="ECO:0000256" key="1">
    <source>
        <dbReference type="ARBA" id="ARBA00004141"/>
    </source>
</evidence>
<feature type="transmembrane region" description="Helical" evidence="8">
    <location>
        <begin position="122"/>
        <end position="146"/>
    </location>
</feature>
<evidence type="ECO:0000256" key="3">
    <source>
        <dbReference type="ARBA" id="ARBA00022989"/>
    </source>
</evidence>
<evidence type="ECO:0000256" key="7">
    <source>
        <dbReference type="ARBA" id="ARBA00023224"/>
    </source>
</evidence>
<dbReference type="PRINTS" id="PR00237">
    <property type="entry name" value="GPCRRHODOPSN"/>
</dbReference>
<organism evidence="10 11">
    <name type="scientific">Hydra vulgaris</name>
    <name type="common">Hydra</name>
    <name type="synonym">Hydra attenuata</name>
    <dbReference type="NCBI Taxonomy" id="6087"/>
    <lineage>
        <taxon>Eukaryota</taxon>
        <taxon>Metazoa</taxon>
        <taxon>Cnidaria</taxon>
        <taxon>Hydrozoa</taxon>
        <taxon>Hydroidolina</taxon>
        <taxon>Anthoathecata</taxon>
        <taxon>Aplanulata</taxon>
        <taxon>Hydridae</taxon>
        <taxon>Hydra</taxon>
    </lineage>
</organism>
<feature type="domain" description="G-protein coupled receptors family 1 profile" evidence="9">
    <location>
        <begin position="21"/>
        <end position="274"/>
    </location>
</feature>
<feature type="transmembrane region" description="Helical" evidence="8">
    <location>
        <begin position="219"/>
        <end position="243"/>
    </location>
</feature>
<dbReference type="GeneID" id="101236896"/>
<feature type="transmembrane region" description="Helical" evidence="8">
    <location>
        <begin position="166"/>
        <end position="191"/>
    </location>
</feature>
<dbReference type="PROSITE" id="PS50262">
    <property type="entry name" value="G_PROTEIN_RECEP_F1_2"/>
    <property type="match status" value="1"/>
</dbReference>
<evidence type="ECO:0000259" key="9">
    <source>
        <dbReference type="PROSITE" id="PS50262"/>
    </source>
</evidence>
<protein>
    <submittedName>
        <fullName evidence="11">Uncharacterized protein LOC101236896 isoform X1</fullName>
    </submittedName>
</protein>
<name>A0ABM4CCR3_HYDVU</name>
<evidence type="ECO:0000256" key="8">
    <source>
        <dbReference type="SAM" id="Phobius"/>
    </source>
</evidence>
<keyword evidence="5 8" id="KW-0472">Membrane</keyword>
<keyword evidence="7" id="KW-0807">Transducer</keyword>
<proteinExistence type="predicted"/>
<dbReference type="SUPFAM" id="SSF81321">
    <property type="entry name" value="Family A G protein-coupled receptor-like"/>
    <property type="match status" value="1"/>
</dbReference>
<dbReference type="RefSeq" id="XP_065659448.1">
    <property type="nucleotide sequence ID" value="XM_065803376.1"/>
</dbReference>
<keyword evidence="10" id="KW-1185">Reference proteome</keyword>
<dbReference type="InterPro" id="IPR000276">
    <property type="entry name" value="GPCR_Rhodpsn"/>
</dbReference>
<gene>
    <name evidence="11" type="primary">LOC101236896</name>
</gene>
<dbReference type="Proteomes" id="UP001652625">
    <property type="component" value="Chromosome 08"/>
</dbReference>
<evidence type="ECO:0000256" key="5">
    <source>
        <dbReference type="ARBA" id="ARBA00023136"/>
    </source>
</evidence>
<dbReference type="Gene3D" id="1.20.1070.10">
    <property type="entry name" value="Rhodopsin 7-helix transmembrane proteins"/>
    <property type="match status" value="1"/>
</dbReference>
<feature type="transmembrane region" description="Helical" evidence="8">
    <location>
        <begin position="78"/>
        <end position="102"/>
    </location>
</feature>
<feature type="transmembrane region" description="Helical" evidence="8">
    <location>
        <begin position="255"/>
        <end position="277"/>
    </location>
</feature>
<feature type="transmembrane region" description="Helical" evidence="8">
    <location>
        <begin position="38"/>
        <end position="58"/>
    </location>
</feature>
<feature type="transmembrane region" description="Helical" evidence="8">
    <location>
        <begin position="6"/>
        <end position="31"/>
    </location>
</feature>
<evidence type="ECO:0000256" key="6">
    <source>
        <dbReference type="ARBA" id="ARBA00023170"/>
    </source>
</evidence>
<dbReference type="InterPro" id="IPR017452">
    <property type="entry name" value="GPCR_Rhodpsn_7TM"/>
</dbReference>
<reference evidence="11" key="1">
    <citation type="submission" date="2025-08" db="UniProtKB">
        <authorList>
            <consortium name="RefSeq"/>
        </authorList>
    </citation>
    <scope>IDENTIFICATION</scope>
</reference>
<dbReference type="PANTHER" id="PTHR24240">
    <property type="entry name" value="OPSIN"/>
    <property type="match status" value="1"/>
</dbReference>
<evidence type="ECO:0000313" key="11">
    <source>
        <dbReference type="RefSeq" id="XP_065659448.1"/>
    </source>
</evidence>
<keyword evidence="4" id="KW-0297">G-protein coupled receptor</keyword>
<accession>A0ABM4CCR3</accession>
<comment type="subcellular location">
    <subcellularLocation>
        <location evidence="1">Membrane</location>
        <topology evidence="1">Multi-pass membrane protein</topology>
    </subcellularLocation>
</comment>